<dbReference type="InterPro" id="IPR050271">
    <property type="entry name" value="UDP-glycosyltransferase"/>
</dbReference>
<organism evidence="7 8">
    <name type="scientific">Steinernema glaseri</name>
    <dbReference type="NCBI Taxonomy" id="37863"/>
    <lineage>
        <taxon>Eukaryota</taxon>
        <taxon>Metazoa</taxon>
        <taxon>Ecdysozoa</taxon>
        <taxon>Nematoda</taxon>
        <taxon>Chromadorea</taxon>
        <taxon>Rhabditida</taxon>
        <taxon>Tylenchina</taxon>
        <taxon>Panagrolaimomorpha</taxon>
        <taxon>Strongyloidoidea</taxon>
        <taxon>Steinernematidae</taxon>
        <taxon>Steinernema</taxon>
    </lineage>
</organism>
<evidence type="ECO:0000313" key="8">
    <source>
        <dbReference type="WBParaSite" id="L893_g20747.t2"/>
    </source>
</evidence>
<evidence type="ECO:0000256" key="5">
    <source>
        <dbReference type="RuleBase" id="RU003718"/>
    </source>
</evidence>
<evidence type="ECO:0000313" key="7">
    <source>
        <dbReference type="Proteomes" id="UP000095287"/>
    </source>
</evidence>
<dbReference type="Proteomes" id="UP000095287">
    <property type="component" value="Unplaced"/>
</dbReference>
<comment type="catalytic activity">
    <reaction evidence="4 6">
        <text>glucuronate acceptor + UDP-alpha-D-glucuronate = acceptor beta-D-glucuronoside + UDP + H(+)</text>
        <dbReference type="Rhea" id="RHEA:21032"/>
        <dbReference type="ChEBI" id="CHEBI:15378"/>
        <dbReference type="ChEBI" id="CHEBI:58052"/>
        <dbReference type="ChEBI" id="CHEBI:58223"/>
        <dbReference type="ChEBI" id="CHEBI:132367"/>
        <dbReference type="ChEBI" id="CHEBI:132368"/>
        <dbReference type="EC" id="2.4.1.17"/>
    </reaction>
</comment>
<dbReference type="AlphaFoldDB" id="A0A1I7YXL4"/>
<dbReference type="GO" id="GO:0015020">
    <property type="term" value="F:glucuronosyltransferase activity"/>
    <property type="evidence" value="ECO:0007669"/>
    <property type="project" value="UniProtKB-EC"/>
</dbReference>
<dbReference type="InterPro" id="IPR035595">
    <property type="entry name" value="UDP_glycos_trans_CS"/>
</dbReference>
<dbReference type="PROSITE" id="PS00375">
    <property type="entry name" value="UDPGT"/>
    <property type="match status" value="1"/>
</dbReference>
<comment type="similarity">
    <text evidence="1 5">Belongs to the UDP-glycosyltransferase family.</text>
</comment>
<evidence type="ECO:0000256" key="6">
    <source>
        <dbReference type="RuleBase" id="RU362059"/>
    </source>
</evidence>
<keyword evidence="6" id="KW-0472">Membrane</keyword>
<evidence type="ECO:0000256" key="3">
    <source>
        <dbReference type="ARBA" id="ARBA00022679"/>
    </source>
</evidence>
<dbReference type="InterPro" id="IPR002213">
    <property type="entry name" value="UDP_glucos_trans"/>
</dbReference>
<sequence>MHPLAETISKHGHNVTIYSQVLTPIGKLRGINTVETVLPGSHDRKNFEDTLNALIWDLEYVPDTLYEAYELGEFFTSNCMEEETFTAVRNHKFDLIICDEMFGNAGFGLALEQNSLFGTKTALFTTTDLFPTYSRMRSLFRNPVTAPNYYSRVDRCYDYSIENFYDRMVTIRDIISEFASVEFLSEYWVRQSVSHFGHYDFHWKDLYSKTEITFSDYPDRYAWPTAISNQMVYTGAYCNGAGQVPEDLQMFMNDTTKKGVIYVAFGSMVNWSGASRETIDAFFSVFSYFQDYNFIFTFKLDGYQVEGKAGSNTIDAFFSVFSYFQDYNFIFTFKLDGYQVKGKAGSNVKVLSWAPQREILYHERTLLFFTHGGLKSLKEAICSGTPVLVLPFFADQIRNALYMVHLGFAEHVSKKHITVNNLIRQMKKMLLALEKYKEKIIRVRSIFVDRVMNPLEEGAFWTDKMLRSDRRINFVIMGTELTYFTIFNVDVFLVMLLFALLLMF</sequence>
<feature type="transmembrane region" description="Helical" evidence="6">
    <location>
        <begin position="481"/>
        <end position="503"/>
    </location>
</feature>
<keyword evidence="2 5" id="KW-0328">Glycosyltransferase</keyword>
<dbReference type="SUPFAM" id="SSF53756">
    <property type="entry name" value="UDP-Glycosyltransferase/glycogen phosphorylase"/>
    <property type="match status" value="1"/>
</dbReference>
<dbReference type="GO" id="GO:0016020">
    <property type="term" value="C:membrane"/>
    <property type="evidence" value="ECO:0007669"/>
    <property type="project" value="UniProtKB-SubCell"/>
</dbReference>
<evidence type="ECO:0000256" key="1">
    <source>
        <dbReference type="ARBA" id="ARBA00009995"/>
    </source>
</evidence>
<reference evidence="8" key="1">
    <citation type="submission" date="2016-11" db="UniProtKB">
        <authorList>
            <consortium name="WormBaseParasite"/>
        </authorList>
    </citation>
    <scope>IDENTIFICATION</scope>
</reference>
<keyword evidence="6" id="KW-1133">Transmembrane helix</keyword>
<evidence type="ECO:0000256" key="2">
    <source>
        <dbReference type="ARBA" id="ARBA00022676"/>
    </source>
</evidence>
<comment type="subcellular location">
    <subcellularLocation>
        <location evidence="6">Membrane</location>
        <topology evidence="6">Single-pass membrane protein</topology>
    </subcellularLocation>
</comment>
<evidence type="ECO:0000256" key="4">
    <source>
        <dbReference type="ARBA" id="ARBA00047475"/>
    </source>
</evidence>
<dbReference type="CDD" id="cd03784">
    <property type="entry name" value="GT1_Gtf-like"/>
    <property type="match status" value="1"/>
</dbReference>
<dbReference type="WBParaSite" id="L893_g20747.t2">
    <property type="protein sequence ID" value="L893_g20747.t2"/>
    <property type="gene ID" value="L893_g20747"/>
</dbReference>
<dbReference type="PANTHER" id="PTHR48043">
    <property type="entry name" value="EG:EG0003.4 PROTEIN-RELATED"/>
    <property type="match status" value="1"/>
</dbReference>
<name>A0A1I7YXL4_9BILA</name>
<keyword evidence="3 5" id="KW-0808">Transferase</keyword>
<dbReference type="Pfam" id="PF00201">
    <property type="entry name" value="UDPGT"/>
    <property type="match status" value="2"/>
</dbReference>
<accession>A0A1I7YXL4</accession>
<dbReference type="Gene3D" id="3.40.50.2000">
    <property type="entry name" value="Glycogen Phosphorylase B"/>
    <property type="match status" value="1"/>
</dbReference>
<keyword evidence="6" id="KW-0812">Transmembrane</keyword>
<protein>
    <recommendedName>
        <fullName evidence="6">UDP-glucuronosyltransferase</fullName>
        <ecNumber evidence="6">2.4.1.17</ecNumber>
    </recommendedName>
</protein>
<proteinExistence type="inferred from homology"/>
<dbReference type="PANTHER" id="PTHR48043:SF119">
    <property type="entry name" value="UDP-GLUCURONOSYLTRANSFERASE"/>
    <property type="match status" value="1"/>
</dbReference>
<keyword evidence="7" id="KW-1185">Reference proteome</keyword>
<dbReference type="EC" id="2.4.1.17" evidence="6"/>